<keyword evidence="2 6" id="KW-0479">Metal-binding</keyword>
<evidence type="ECO:0000256" key="4">
    <source>
        <dbReference type="ARBA" id="ARBA00023002"/>
    </source>
</evidence>
<dbReference type="GO" id="GO:0051903">
    <property type="term" value="F:S-(hydroxymethyl)glutathione dehydrogenase [NAD(P)+] activity"/>
    <property type="evidence" value="ECO:0007669"/>
    <property type="project" value="TreeGrafter"/>
</dbReference>
<evidence type="ECO:0000256" key="2">
    <source>
        <dbReference type="ARBA" id="ARBA00022723"/>
    </source>
</evidence>
<protein>
    <submittedName>
        <fullName evidence="8">Alcohol dehydrogenase catalytic domain-containing protein</fullName>
    </submittedName>
</protein>
<comment type="caution">
    <text evidence="8">The sequence shown here is derived from an EMBL/GenBank/DDBJ whole genome shotgun (WGS) entry which is preliminary data.</text>
</comment>
<dbReference type="Gene3D" id="3.40.50.720">
    <property type="entry name" value="NAD(P)-binding Rossmann-like Domain"/>
    <property type="match status" value="1"/>
</dbReference>
<comment type="cofactor">
    <cofactor evidence="6">
        <name>Zn(2+)</name>
        <dbReference type="ChEBI" id="CHEBI:29105"/>
    </cofactor>
</comment>
<evidence type="ECO:0000313" key="9">
    <source>
        <dbReference type="Proteomes" id="UP000466307"/>
    </source>
</evidence>
<dbReference type="EMBL" id="JAADZU010000021">
    <property type="protein sequence ID" value="NDK89642.1"/>
    <property type="molecule type" value="Genomic_DNA"/>
</dbReference>
<dbReference type="AlphaFoldDB" id="A0A7K3LN19"/>
<keyword evidence="9" id="KW-1185">Reference proteome</keyword>
<reference evidence="8 9" key="1">
    <citation type="submission" date="2020-01" db="EMBL/GenBank/DDBJ databases">
        <title>Investigation of new actinobacteria for the biodesulphurisation of diesel fuel.</title>
        <authorList>
            <person name="Athi Narayanan S.M."/>
        </authorList>
    </citation>
    <scope>NUCLEOTIDE SEQUENCE [LARGE SCALE GENOMIC DNA]</scope>
    <source>
        <strain evidence="8 9">213E</strain>
    </source>
</reference>
<dbReference type="PANTHER" id="PTHR43880:SF12">
    <property type="entry name" value="ALCOHOL DEHYDROGENASE CLASS-3"/>
    <property type="match status" value="1"/>
</dbReference>
<name>A0A7K3LN19_9ACTN</name>
<dbReference type="SMART" id="SM00829">
    <property type="entry name" value="PKS_ER"/>
    <property type="match status" value="1"/>
</dbReference>
<feature type="domain" description="Enoyl reductase (ER)" evidence="7">
    <location>
        <begin position="12"/>
        <end position="366"/>
    </location>
</feature>
<dbReference type="Proteomes" id="UP000466307">
    <property type="component" value="Unassembled WGS sequence"/>
</dbReference>
<comment type="similarity">
    <text evidence="1 6">Belongs to the zinc-containing alcohol dehydrogenase family.</text>
</comment>
<dbReference type="SUPFAM" id="SSF50129">
    <property type="entry name" value="GroES-like"/>
    <property type="match status" value="1"/>
</dbReference>
<gene>
    <name evidence="8" type="ORF">GYA93_08635</name>
</gene>
<dbReference type="PANTHER" id="PTHR43880">
    <property type="entry name" value="ALCOHOL DEHYDROGENASE"/>
    <property type="match status" value="1"/>
</dbReference>
<dbReference type="InterPro" id="IPR036291">
    <property type="entry name" value="NAD(P)-bd_dom_sf"/>
</dbReference>
<dbReference type="InterPro" id="IPR011032">
    <property type="entry name" value="GroES-like_sf"/>
</dbReference>
<dbReference type="SUPFAM" id="SSF51735">
    <property type="entry name" value="NAD(P)-binding Rossmann-fold domains"/>
    <property type="match status" value="1"/>
</dbReference>
<proteinExistence type="inferred from homology"/>
<accession>A0A7K3LN19</accession>
<dbReference type="PROSITE" id="PS00059">
    <property type="entry name" value="ADH_ZINC"/>
    <property type="match status" value="1"/>
</dbReference>
<evidence type="ECO:0000259" key="7">
    <source>
        <dbReference type="SMART" id="SM00829"/>
    </source>
</evidence>
<dbReference type="InterPro" id="IPR020843">
    <property type="entry name" value="ER"/>
</dbReference>
<dbReference type="Gene3D" id="3.90.180.10">
    <property type="entry name" value="Medium-chain alcohol dehydrogenases, catalytic domain"/>
    <property type="match status" value="1"/>
</dbReference>
<dbReference type="InterPro" id="IPR013149">
    <property type="entry name" value="ADH-like_C"/>
</dbReference>
<dbReference type="GO" id="GO:0005829">
    <property type="term" value="C:cytosol"/>
    <property type="evidence" value="ECO:0007669"/>
    <property type="project" value="TreeGrafter"/>
</dbReference>
<evidence type="ECO:0000313" key="8">
    <source>
        <dbReference type="EMBL" id="NDK89642.1"/>
    </source>
</evidence>
<dbReference type="InterPro" id="IPR002328">
    <property type="entry name" value="ADH_Zn_CS"/>
</dbReference>
<keyword evidence="4" id="KW-0560">Oxidoreductase</keyword>
<dbReference type="GO" id="GO:0008270">
    <property type="term" value="F:zinc ion binding"/>
    <property type="evidence" value="ECO:0007669"/>
    <property type="project" value="InterPro"/>
</dbReference>
<organism evidence="8 9">
    <name type="scientific">Gordonia desulfuricans</name>
    <dbReference type="NCBI Taxonomy" id="89051"/>
    <lineage>
        <taxon>Bacteria</taxon>
        <taxon>Bacillati</taxon>
        <taxon>Actinomycetota</taxon>
        <taxon>Actinomycetes</taxon>
        <taxon>Mycobacteriales</taxon>
        <taxon>Gordoniaceae</taxon>
        <taxon>Gordonia</taxon>
    </lineage>
</organism>
<evidence type="ECO:0000256" key="5">
    <source>
        <dbReference type="ARBA" id="ARBA00023027"/>
    </source>
</evidence>
<evidence type="ECO:0000256" key="6">
    <source>
        <dbReference type="RuleBase" id="RU361277"/>
    </source>
</evidence>
<evidence type="ECO:0000256" key="1">
    <source>
        <dbReference type="ARBA" id="ARBA00008072"/>
    </source>
</evidence>
<keyword evidence="3 6" id="KW-0862">Zinc</keyword>
<dbReference type="Pfam" id="PF00107">
    <property type="entry name" value="ADH_zinc_N"/>
    <property type="match status" value="1"/>
</dbReference>
<dbReference type="InterPro" id="IPR013154">
    <property type="entry name" value="ADH-like_N"/>
</dbReference>
<keyword evidence="5" id="KW-0520">NAD</keyword>
<evidence type="ECO:0000256" key="3">
    <source>
        <dbReference type="ARBA" id="ARBA00022833"/>
    </source>
</evidence>
<dbReference type="RefSeq" id="WP_083534543.1">
    <property type="nucleotide sequence ID" value="NZ_JAADZU010000021.1"/>
</dbReference>
<sequence length="369" mass="38474">MKTRAAVMLAPGEDWKVAEIDLAPPRFGEVLVEFTHAGLCFSDEHLRHGGLGDLPAVGGHEGAGIIREIGEGVTGLAVGDHVAASFIPTCGRCDWCVSGHSNLCASAANSPGSADPDTFRFSLDGNTIPANCGLGTFARHSVVSAKTVIKVDPEIPLDVVAVVSCGVLTGWGAAVHAAEVRVGDTVVVVGAGGVGINAAQGARFAGAAHIVMVDVNPAKLEFAKRFGSTAEFDSPAKAAEYLWSVNPVAGGADVVIVCTGNTTQAVVTSAYEMLGTRGRLVLAGMSQDVFEPNVHLPGTQIVFREQTIRGTIYGSCNPRHEVPIILDLYRQGRINLDELVSATYRLDDINDGFADLRAGKNLRGVVAHG</sequence>
<dbReference type="Pfam" id="PF08240">
    <property type="entry name" value="ADH_N"/>
    <property type="match status" value="1"/>
</dbReference>
<dbReference type="GO" id="GO:0046294">
    <property type="term" value="P:formaldehyde catabolic process"/>
    <property type="evidence" value="ECO:0007669"/>
    <property type="project" value="TreeGrafter"/>
</dbReference>